<sequence>MSPPTSSAFTPGWPTRGRRLKSPLELYAKSPERRLQSSSPTRSGFELRTPGTSLAPSCQERTRLNCCWSCGMPPSARLRTATV</sequence>
<name>A0A1I8FIY9_9PLAT</name>
<dbReference type="AlphaFoldDB" id="A0A1I8FIY9"/>
<organism evidence="2 3">
    <name type="scientific">Macrostomum lignano</name>
    <dbReference type="NCBI Taxonomy" id="282301"/>
    <lineage>
        <taxon>Eukaryota</taxon>
        <taxon>Metazoa</taxon>
        <taxon>Spiralia</taxon>
        <taxon>Lophotrochozoa</taxon>
        <taxon>Platyhelminthes</taxon>
        <taxon>Rhabditophora</taxon>
        <taxon>Macrostomorpha</taxon>
        <taxon>Macrostomida</taxon>
        <taxon>Macrostomidae</taxon>
        <taxon>Macrostomum</taxon>
    </lineage>
</organism>
<dbReference type="WBParaSite" id="maker-unitig_36917-snap-gene-0.2-mRNA-1">
    <property type="protein sequence ID" value="maker-unitig_36917-snap-gene-0.2-mRNA-1"/>
    <property type="gene ID" value="maker-unitig_36917-snap-gene-0.2"/>
</dbReference>
<reference evidence="3" key="1">
    <citation type="submission" date="2016-11" db="UniProtKB">
        <authorList>
            <consortium name="WormBaseParasite"/>
        </authorList>
    </citation>
    <scope>IDENTIFICATION</scope>
</reference>
<feature type="region of interest" description="Disordered" evidence="1">
    <location>
        <begin position="1"/>
        <end position="54"/>
    </location>
</feature>
<evidence type="ECO:0000313" key="2">
    <source>
        <dbReference type="Proteomes" id="UP000095280"/>
    </source>
</evidence>
<evidence type="ECO:0000256" key="1">
    <source>
        <dbReference type="SAM" id="MobiDB-lite"/>
    </source>
</evidence>
<evidence type="ECO:0000313" key="3">
    <source>
        <dbReference type="WBParaSite" id="maker-unitig_36917-snap-gene-0.2-mRNA-1"/>
    </source>
</evidence>
<keyword evidence="2" id="KW-1185">Reference proteome</keyword>
<dbReference type="Proteomes" id="UP000095280">
    <property type="component" value="Unplaced"/>
</dbReference>
<protein>
    <submittedName>
        <fullName evidence="3">Uncharacterized protein</fullName>
    </submittedName>
</protein>
<accession>A0A1I8FIY9</accession>
<proteinExistence type="predicted"/>